<dbReference type="AlphaFoldDB" id="A0A9W7IAV8"/>
<reference evidence="1" key="1">
    <citation type="submission" date="2023-05" db="EMBL/GenBank/DDBJ databases">
        <title>Genome and transcriptome analyses reveal genes involved in the formation of fine ridges on petal epidermal cells in Hibiscus trionum.</title>
        <authorList>
            <person name="Koshimizu S."/>
            <person name="Masuda S."/>
            <person name="Ishii T."/>
            <person name="Shirasu K."/>
            <person name="Hoshino A."/>
            <person name="Arita M."/>
        </authorList>
    </citation>
    <scope>NUCLEOTIDE SEQUENCE</scope>
    <source>
        <strain evidence="1">Hamamatsu line</strain>
    </source>
</reference>
<protein>
    <recommendedName>
        <fullName evidence="3">Gag-pol polyprotein</fullName>
    </recommendedName>
</protein>
<name>A0A9W7IAV8_HIBTR</name>
<evidence type="ECO:0008006" key="3">
    <source>
        <dbReference type="Google" id="ProtNLM"/>
    </source>
</evidence>
<accession>A0A9W7IAV8</accession>
<dbReference type="EMBL" id="BSYR01000025">
    <property type="protein sequence ID" value="GMI93015.1"/>
    <property type="molecule type" value="Genomic_DNA"/>
</dbReference>
<dbReference type="PANTHER" id="PTHR32108">
    <property type="entry name" value="DNA-DIRECTED RNA POLYMERASE SUBUNIT ALPHA"/>
    <property type="match status" value="1"/>
</dbReference>
<dbReference type="Proteomes" id="UP001165190">
    <property type="component" value="Unassembled WGS sequence"/>
</dbReference>
<dbReference type="OrthoDB" id="998214at2759"/>
<sequence length="83" mass="9502">MTYLELFAELVKSQMVLPRHVPPFSPAYPPWYDEKAQCEYHAGVKGHTIENCTAFKRVVDDLRKSGMLSFENSEEKGNSLSNH</sequence>
<evidence type="ECO:0000313" key="1">
    <source>
        <dbReference type="EMBL" id="GMI93015.1"/>
    </source>
</evidence>
<proteinExistence type="predicted"/>
<keyword evidence="2" id="KW-1185">Reference proteome</keyword>
<organism evidence="1 2">
    <name type="scientific">Hibiscus trionum</name>
    <name type="common">Flower of an hour</name>
    <dbReference type="NCBI Taxonomy" id="183268"/>
    <lineage>
        <taxon>Eukaryota</taxon>
        <taxon>Viridiplantae</taxon>
        <taxon>Streptophyta</taxon>
        <taxon>Embryophyta</taxon>
        <taxon>Tracheophyta</taxon>
        <taxon>Spermatophyta</taxon>
        <taxon>Magnoliopsida</taxon>
        <taxon>eudicotyledons</taxon>
        <taxon>Gunneridae</taxon>
        <taxon>Pentapetalae</taxon>
        <taxon>rosids</taxon>
        <taxon>malvids</taxon>
        <taxon>Malvales</taxon>
        <taxon>Malvaceae</taxon>
        <taxon>Malvoideae</taxon>
        <taxon>Hibiscus</taxon>
    </lineage>
</organism>
<gene>
    <name evidence="1" type="ORF">HRI_002970800</name>
</gene>
<evidence type="ECO:0000313" key="2">
    <source>
        <dbReference type="Proteomes" id="UP001165190"/>
    </source>
</evidence>
<dbReference type="PANTHER" id="PTHR32108:SF5">
    <property type="entry name" value="DYNACTIN SUBUNIT 1-LIKE"/>
    <property type="match status" value="1"/>
</dbReference>
<comment type="caution">
    <text evidence="1">The sequence shown here is derived from an EMBL/GenBank/DDBJ whole genome shotgun (WGS) entry which is preliminary data.</text>
</comment>